<organism evidence="1 2">
    <name type="scientific">Theobroma cacao</name>
    <name type="common">Cacao</name>
    <name type="synonym">Cocoa</name>
    <dbReference type="NCBI Taxonomy" id="3641"/>
    <lineage>
        <taxon>Eukaryota</taxon>
        <taxon>Viridiplantae</taxon>
        <taxon>Streptophyta</taxon>
        <taxon>Embryophyta</taxon>
        <taxon>Tracheophyta</taxon>
        <taxon>Spermatophyta</taxon>
        <taxon>Magnoliopsida</taxon>
        <taxon>eudicotyledons</taxon>
        <taxon>Gunneridae</taxon>
        <taxon>Pentapetalae</taxon>
        <taxon>rosids</taxon>
        <taxon>malvids</taxon>
        <taxon>Malvales</taxon>
        <taxon>Malvaceae</taxon>
        <taxon>Byttnerioideae</taxon>
        <taxon>Theobroma</taxon>
    </lineage>
</organism>
<dbReference type="AlphaFoldDB" id="A0A061DN14"/>
<dbReference type="EMBL" id="CM001879">
    <property type="protein sequence ID" value="EOX94154.1"/>
    <property type="molecule type" value="Genomic_DNA"/>
</dbReference>
<dbReference type="InParanoid" id="A0A061DN14"/>
<gene>
    <name evidence="1" type="ORF">TCM_003497</name>
</gene>
<dbReference type="Gramene" id="EOX94154">
    <property type="protein sequence ID" value="EOX94154"/>
    <property type="gene ID" value="TCM_003497"/>
</dbReference>
<protein>
    <submittedName>
        <fullName evidence="1">Uncharacterized protein</fullName>
    </submittedName>
</protein>
<evidence type="ECO:0000313" key="2">
    <source>
        <dbReference type="Proteomes" id="UP000026915"/>
    </source>
</evidence>
<proteinExistence type="predicted"/>
<keyword evidence="2" id="KW-1185">Reference proteome</keyword>
<dbReference type="Proteomes" id="UP000026915">
    <property type="component" value="Chromosome 1"/>
</dbReference>
<accession>A0A061DN14</accession>
<reference evidence="1 2" key="1">
    <citation type="journal article" date="2013" name="Genome Biol.">
        <title>The genome sequence of the most widely cultivated cacao type and its use to identify candidate genes regulating pod color.</title>
        <authorList>
            <person name="Motamayor J.C."/>
            <person name="Mockaitis K."/>
            <person name="Schmutz J."/>
            <person name="Haiminen N."/>
            <person name="Iii D.L."/>
            <person name="Cornejo O."/>
            <person name="Findley S.D."/>
            <person name="Zheng P."/>
            <person name="Utro F."/>
            <person name="Royaert S."/>
            <person name="Saski C."/>
            <person name="Jenkins J."/>
            <person name="Podicheti R."/>
            <person name="Zhao M."/>
            <person name="Scheffler B.E."/>
            <person name="Stack J.C."/>
            <person name="Feltus F.A."/>
            <person name="Mustiga G.M."/>
            <person name="Amores F."/>
            <person name="Phillips W."/>
            <person name="Marelli J.P."/>
            <person name="May G.D."/>
            <person name="Shapiro H."/>
            <person name="Ma J."/>
            <person name="Bustamante C.D."/>
            <person name="Schnell R.J."/>
            <person name="Main D."/>
            <person name="Gilbert D."/>
            <person name="Parida L."/>
            <person name="Kuhn D.N."/>
        </authorList>
    </citation>
    <scope>NUCLEOTIDE SEQUENCE [LARGE SCALE GENOMIC DNA]</scope>
    <source>
        <strain evidence="2">cv. Matina 1-6</strain>
    </source>
</reference>
<sequence>MDFGWITTGVNSEVVNNLTNQNVLKEVFDAPLYGVEHVIHDKFGEINATVEFDIKKEPKVLLSDSEVV</sequence>
<name>A0A061DN14_THECC</name>
<evidence type="ECO:0000313" key="1">
    <source>
        <dbReference type="EMBL" id="EOX94154.1"/>
    </source>
</evidence>
<dbReference type="HOGENOM" id="CLU_2799087_0_0_1"/>